<proteinExistence type="predicted"/>
<dbReference type="EMBL" id="FIGJ01000004">
    <property type="protein sequence ID" value="CYU42460.1"/>
    <property type="molecule type" value="Genomic_DNA"/>
</dbReference>
<evidence type="ECO:0000313" key="3">
    <source>
        <dbReference type="EMBL" id="CYU98392.1"/>
    </source>
</evidence>
<gene>
    <name evidence="4" type="ORF">ERS132385_02281</name>
    <name evidence="2" type="ORF">ERS132394_00496</name>
    <name evidence="3" type="ORF">ERS132414_01547</name>
</gene>
<dbReference type="RefSeq" id="WP_044672466.1">
    <property type="nucleotide sequence ID" value="NZ_CEDY01000006.1"/>
</dbReference>
<dbReference type="AlphaFoldDB" id="A0A0Z8GGJ4"/>
<dbReference type="Proteomes" id="UP000072794">
    <property type="component" value="Unassembled WGS sequence"/>
</dbReference>
<accession>A0A0Z8GGJ4</accession>
<sequence>MRVQTLPRNVIPSWSGYIHQGKVGFLVALRQLRECIENNIENLEDYAIRYENVEDFDIIVGDDDQVLSRYQVKSYVNGNEREDYSDLFNMETKGSNIKKIVVQ</sequence>
<reference evidence="5 6" key="1">
    <citation type="submission" date="2016-02" db="EMBL/GenBank/DDBJ databases">
        <authorList>
            <consortium name="Pathogen Informatics"/>
        </authorList>
    </citation>
    <scope>NUCLEOTIDE SEQUENCE [LARGE SCALE GENOMIC DNA]</scope>
    <source>
        <strain evidence="4 7">LSS23</strain>
        <strain evidence="2 5">LSS32</strain>
        <strain evidence="3 6">LSS52</strain>
    </source>
</reference>
<keyword evidence="1" id="KW-0175">Coiled coil</keyword>
<evidence type="ECO:0000313" key="2">
    <source>
        <dbReference type="EMBL" id="CYU42460.1"/>
    </source>
</evidence>
<evidence type="ECO:0000256" key="1">
    <source>
        <dbReference type="SAM" id="Coils"/>
    </source>
</evidence>
<organism evidence="3 6">
    <name type="scientific">Streptococcus suis</name>
    <dbReference type="NCBI Taxonomy" id="1307"/>
    <lineage>
        <taxon>Bacteria</taxon>
        <taxon>Bacillati</taxon>
        <taxon>Bacillota</taxon>
        <taxon>Bacilli</taxon>
        <taxon>Lactobacillales</taxon>
        <taxon>Streptococcaceae</taxon>
        <taxon>Streptococcus</taxon>
    </lineage>
</organism>
<dbReference type="Proteomes" id="UP000072618">
    <property type="component" value="Unassembled WGS sequence"/>
</dbReference>
<dbReference type="EMBL" id="FIHA01000031">
    <property type="protein sequence ID" value="CYU98392.1"/>
    <property type="molecule type" value="Genomic_DNA"/>
</dbReference>
<evidence type="ECO:0000313" key="6">
    <source>
        <dbReference type="Proteomes" id="UP000072794"/>
    </source>
</evidence>
<evidence type="ECO:0008006" key="8">
    <source>
        <dbReference type="Google" id="ProtNLM"/>
    </source>
</evidence>
<dbReference type="EMBL" id="FIFW01000043">
    <property type="protein sequence ID" value="CYV05438.1"/>
    <property type="molecule type" value="Genomic_DNA"/>
</dbReference>
<evidence type="ECO:0000313" key="7">
    <source>
        <dbReference type="Proteomes" id="UP000073434"/>
    </source>
</evidence>
<dbReference type="Proteomes" id="UP000073434">
    <property type="component" value="Unassembled WGS sequence"/>
</dbReference>
<evidence type="ECO:0000313" key="4">
    <source>
        <dbReference type="EMBL" id="CYV05438.1"/>
    </source>
</evidence>
<protein>
    <recommendedName>
        <fullName evidence="8">DUF4297 domain-containing protein</fullName>
    </recommendedName>
</protein>
<name>A0A0Z8GGJ4_STRSU</name>
<evidence type="ECO:0000313" key="5">
    <source>
        <dbReference type="Proteomes" id="UP000072618"/>
    </source>
</evidence>
<feature type="coiled-coil region" evidence="1">
    <location>
        <begin position="26"/>
        <end position="53"/>
    </location>
</feature>